<evidence type="ECO:0000313" key="3">
    <source>
        <dbReference type="Proteomes" id="UP000603708"/>
    </source>
</evidence>
<evidence type="ECO:0000259" key="1">
    <source>
        <dbReference type="PROSITE" id="PS50990"/>
    </source>
</evidence>
<dbReference type="GO" id="GO:0005524">
    <property type="term" value="F:ATP binding"/>
    <property type="evidence" value="ECO:0007669"/>
    <property type="project" value="InterPro"/>
</dbReference>
<dbReference type="InterPro" id="IPR005074">
    <property type="entry name" value="Peptidase_C39"/>
</dbReference>
<dbReference type="PROSITE" id="PS50990">
    <property type="entry name" value="PEPTIDASE_C39"/>
    <property type="match status" value="1"/>
</dbReference>
<dbReference type="GO" id="GO:0006508">
    <property type="term" value="P:proteolysis"/>
    <property type="evidence" value="ECO:0007669"/>
    <property type="project" value="InterPro"/>
</dbReference>
<dbReference type="EMBL" id="BNCD01000013">
    <property type="protein sequence ID" value="GHH82955.1"/>
    <property type="molecule type" value="Genomic_DNA"/>
</dbReference>
<dbReference type="Pfam" id="PF03412">
    <property type="entry name" value="Peptidase_C39"/>
    <property type="match status" value="1"/>
</dbReference>
<keyword evidence="3" id="KW-1185">Reference proteome</keyword>
<dbReference type="RefSeq" id="WP_189934638.1">
    <property type="nucleotide sequence ID" value="NZ_BNCD01000013.1"/>
</dbReference>
<organism evidence="2 3">
    <name type="scientific">Streptomyces sulfonofaciens</name>
    <dbReference type="NCBI Taxonomy" id="68272"/>
    <lineage>
        <taxon>Bacteria</taxon>
        <taxon>Bacillati</taxon>
        <taxon>Actinomycetota</taxon>
        <taxon>Actinomycetes</taxon>
        <taxon>Kitasatosporales</taxon>
        <taxon>Streptomycetaceae</taxon>
        <taxon>Streptomyces</taxon>
    </lineage>
</organism>
<accession>A0A919GEA7</accession>
<dbReference type="AlphaFoldDB" id="A0A919GEA7"/>
<reference evidence="2" key="2">
    <citation type="submission" date="2020-09" db="EMBL/GenBank/DDBJ databases">
        <authorList>
            <person name="Sun Q."/>
            <person name="Ohkuma M."/>
        </authorList>
    </citation>
    <scope>NUCLEOTIDE SEQUENCE</scope>
    <source>
        <strain evidence="2">JCM 5069</strain>
    </source>
</reference>
<dbReference type="GO" id="GO:0008233">
    <property type="term" value="F:peptidase activity"/>
    <property type="evidence" value="ECO:0007669"/>
    <property type="project" value="InterPro"/>
</dbReference>
<reference evidence="2" key="1">
    <citation type="journal article" date="2014" name="Int. J. Syst. Evol. Microbiol.">
        <title>Complete genome sequence of Corynebacterium casei LMG S-19264T (=DSM 44701T), isolated from a smear-ripened cheese.</title>
        <authorList>
            <consortium name="US DOE Joint Genome Institute (JGI-PGF)"/>
            <person name="Walter F."/>
            <person name="Albersmeier A."/>
            <person name="Kalinowski J."/>
            <person name="Ruckert C."/>
        </authorList>
    </citation>
    <scope>NUCLEOTIDE SEQUENCE</scope>
    <source>
        <strain evidence="2">JCM 5069</strain>
    </source>
</reference>
<name>A0A919GEA7_9ACTN</name>
<protein>
    <recommendedName>
        <fullName evidence="1">Peptidase C39 domain-containing protein</fullName>
    </recommendedName>
</protein>
<proteinExistence type="predicted"/>
<feature type="domain" description="Peptidase C39" evidence="1">
    <location>
        <begin position="41"/>
        <end position="186"/>
    </location>
</feature>
<sequence length="222" mass="23984">MKSRKSSTELTTPIAMRRYAQHFTAEERSDSGFTWPAGGPEAWGEKCCGLACLRMILDHYGLPVPSQRQLLRQGLEQGAYSPSGWRHQGLVDIAAGHGLSGAAAPFGSPTQLQSFARAGVPCIVSCTFRFPEDGRKGGHLVVFRGEVVKDGERYAAFADPSRWGAHHAELPAERFWASWPGRAVALWPSDWPVARIEEGVGPDVASLLGVPPGPDAVAVREP</sequence>
<dbReference type="Proteomes" id="UP000603708">
    <property type="component" value="Unassembled WGS sequence"/>
</dbReference>
<dbReference type="GO" id="GO:0016020">
    <property type="term" value="C:membrane"/>
    <property type="evidence" value="ECO:0007669"/>
    <property type="project" value="InterPro"/>
</dbReference>
<evidence type="ECO:0000313" key="2">
    <source>
        <dbReference type="EMBL" id="GHH82955.1"/>
    </source>
</evidence>
<dbReference type="Gene3D" id="3.90.70.10">
    <property type="entry name" value="Cysteine proteinases"/>
    <property type="match status" value="1"/>
</dbReference>
<comment type="caution">
    <text evidence="2">The sequence shown here is derived from an EMBL/GenBank/DDBJ whole genome shotgun (WGS) entry which is preliminary data.</text>
</comment>
<gene>
    <name evidence="2" type="ORF">GCM10018793_43840</name>
</gene>